<evidence type="ECO:0000256" key="4">
    <source>
        <dbReference type="SAM" id="MobiDB-lite"/>
    </source>
</evidence>
<keyword evidence="2" id="KW-0238">DNA-binding</keyword>
<dbReference type="InterPro" id="IPR036388">
    <property type="entry name" value="WH-like_DNA-bd_sf"/>
</dbReference>
<dbReference type="Pfam" id="PF13191">
    <property type="entry name" value="AAA_16"/>
    <property type="match status" value="1"/>
</dbReference>
<feature type="domain" description="HTH luxR-type" evidence="5">
    <location>
        <begin position="842"/>
        <end position="907"/>
    </location>
</feature>
<dbReference type="InterPro" id="IPR027417">
    <property type="entry name" value="P-loop_NTPase"/>
</dbReference>
<dbReference type="GO" id="GO:0006355">
    <property type="term" value="P:regulation of DNA-templated transcription"/>
    <property type="evidence" value="ECO:0007669"/>
    <property type="project" value="InterPro"/>
</dbReference>
<dbReference type="SUPFAM" id="SSF46894">
    <property type="entry name" value="C-terminal effector domain of the bipartite response regulators"/>
    <property type="match status" value="1"/>
</dbReference>
<sequence>MVVDDGEEFRGSDDAGSDGVPSCSIDRRLWSMSSVDLRWPFSGRRDELTAIEAAFRSDSVGGVMLVGPGGAGKTRVAQQAVSSLSAHFDHVYIRGAAAYSTVAYAALNVLLAELDEATTRSPLLILIALQRMFDENSSGRRILMHVDKVEDVDSDSAAVIVQLARMGAVHLLITCKDLLRAPEAFFDLWKDEVLERIDLRPLTLDATTEMVSAALEAPVSRAAAQELWTSSGGNPKFLQMATEAAVDSGRLFPQHGVWVMSHGPHEHVVWATEDRQIPELVTMSPDDRTVIEVLAVAGSLPVTLLMQAVQSTSLDSLQSRGMLMPDGVDEPLLRLSCGVLADVVRGQYTSAAGVDALEVLGRLRSAPGVPMEATLALAAWSLSRGEVPDSSELAGLAQCANDRGLDVMAARFLDALPTGQGSLRAGIERARQLWCEGAVADALDTVEHLLVPGLTDDTALRDWVDANVLASRLRRRTPGRREEADALLDAVSAQVQRHRGADEDLRAVLDLARLEAYVFEGEFDSVCARAPGVLAHQANETPGSLRIRTILAFAQSSIGEQEAAIRAAEAVVERLDDVRSKPTDHGMAFGHFLGSLFMAGSWNECLELVSEKSDEVVPGLERSTLELSEGLILAYLGRSGEALVKLKPAIGQLHVRDRYGFLPLAEAAAAYVSALNGDSDDARQYLCAVDVTRLRSPWYLREAVLYFRLLTEAWLGTADVVSIDFLEHARHLNEKGLRGVELFFLCQAVQLGRYESADCLTAAAVANEGRFSRLTEELAKALSSRDPGALKQVALEALELGNANLAGDLAALSIDHLVETDDPMIRVQAEQILRRTAIPARRHQRRKLLSERERAIARKVAQGVPNKEIAQQEHISPRTVEGHVHQIMSKLGLSSRKQLSLIFRRQQ</sequence>
<evidence type="ECO:0000259" key="5">
    <source>
        <dbReference type="PROSITE" id="PS50043"/>
    </source>
</evidence>
<dbReference type="OrthoDB" id="3197423at2"/>
<dbReference type="InterPro" id="IPR016032">
    <property type="entry name" value="Sig_transdc_resp-reg_C-effctor"/>
</dbReference>
<dbReference type="InterPro" id="IPR000792">
    <property type="entry name" value="Tscrpt_reg_LuxR_C"/>
</dbReference>
<reference evidence="6 7" key="1">
    <citation type="submission" date="2019-04" db="EMBL/GenBank/DDBJ databases">
        <authorList>
            <person name="Liu Q."/>
            <person name="Xin Y.-H."/>
        </authorList>
    </citation>
    <scope>NUCLEOTIDE SEQUENCE [LARGE SCALE GENOMIC DNA]</scope>
    <source>
        <strain evidence="6 7">AM23</strain>
    </source>
</reference>
<keyword evidence="3" id="KW-0804">Transcription</keyword>
<comment type="caution">
    <text evidence="6">The sequence shown here is derived from an EMBL/GenBank/DDBJ whole genome shotgun (WGS) entry which is preliminary data.</text>
</comment>
<evidence type="ECO:0000256" key="3">
    <source>
        <dbReference type="ARBA" id="ARBA00023163"/>
    </source>
</evidence>
<evidence type="ECO:0000256" key="1">
    <source>
        <dbReference type="ARBA" id="ARBA00023015"/>
    </source>
</evidence>
<dbReference type="PROSITE" id="PS50043">
    <property type="entry name" value="HTH_LUXR_2"/>
    <property type="match status" value="1"/>
</dbReference>
<keyword evidence="1" id="KW-0805">Transcription regulation</keyword>
<dbReference type="SMART" id="SM00421">
    <property type="entry name" value="HTH_LUXR"/>
    <property type="match status" value="1"/>
</dbReference>
<gene>
    <name evidence="6" type="ORF">E8P82_03175</name>
</gene>
<evidence type="ECO:0000256" key="2">
    <source>
        <dbReference type="ARBA" id="ARBA00023125"/>
    </source>
</evidence>
<dbReference type="InterPro" id="IPR041664">
    <property type="entry name" value="AAA_16"/>
</dbReference>
<dbReference type="PRINTS" id="PR00038">
    <property type="entry name" value="HTHLUXR"/>
</dbReference>
<proteinExistence type="predicted"/>
<dbReference type="CDD" id="cd06170">
    <property type="entry name" value="LuxR_C_like"/>
    <property type="match status" value="1"/>
</dbReference>
<accession>A0A4S5E8K1</accession>
<dbReference type="EMBL" id="SSWH01000002">
    <property type="protein sequence ID" value="THJ67850.1"/>
    <property type="molecule type" value="Genomic_DNA"/>
</dbReference>
<evidence type="ECO:0000313" key="7">
    <source>
        <dbReference type="Proteomes" id="UP000305233"/>
    </source>
</evidence>
<dbReference type="AlphaFoldDB" id="A0A4S5E8K1"/>
<feature type="region of interest" description="Disordered" evidence="4">
    <location>
        <begin position="1"/>
        <end position="20"/>
    </location>
</feature>
<dbReference type="SUPFAM" id="SSF52540">
    <property type="entry name" value="P-loop containing nucleoside triphosphate hydrolases"/>
    <property type="match status" value="1"/>
</dbReference>
<dbReference type="PANTHER" id="PTHR44688">
    <property type="entry name" value="DNA-BINDING TRANSCRIPTIONAL ACTIVATOR DEVR_DOSR"/>
    <property type="match status" value="1"/>
</dbReference>
<evidence type="ECO:0000313" key="6">
    <source>
        <dbReference type="EMBL" id="THJ67850.1"/>
    </source>
</evidence>
<dbReference type="Pfam" id="PF00196">
    <property type="entry name" value="GerE"/>
    <property type="match status" value="1"/>
</dbReference>
<dbReference type="Gene3D" id="3.40.50.300">
    <property type="entry name" value="P-loop containing nucleotide triphosphate hydrolases"/>
    <property type="match status" value="1"/>
</dbReference>
<protein>
    <recommendedName>
        <fullName evidence="5">HTH luxR-type domain-containing protein</fullName>
    </recommendedName>
</protein>
<keyword evidence="7" id="KW-1185">Reference proteome</keyword>
<dbReference type="GO" id="GO:0003677">
    <property type="term" value="F:DNA binding"/>
    <property type="evidence" value="ECO:0007669"/>
    <property type="project" value="UniProtKB-KW"/>
</dbReference>
<organism evidence="6 7">
    <name type="scientific">Arthrobacter echini</name>
    <dbReference type="NCBI Taxonomy" id="1529066"/>
    <lineage>
        <taxon>Bacteria</taxon>
        <taxon>Bacillati</taxon>
        <taxon>Actinomycetota</taxon>
        <taxon>Actinomycetes</taxon>
        <taxon>Micrococcales</taxon>
        <taxon>Micrococcaceae</taxon>
        <taxon>Arthrobacter</taxon>
    </lineage>
</organism>
<name>A0A4S5E8K1_9MICC</name>
<dbReference type="PANTHER" id="PTHR44688:SF16">
    <property type="entry name" value="DNA-BINDING TRANSCRIPTIONAL ACTIVATOR DEVR_DOSR"/>
    <property type="match status" value="1"/>
</dbReference>
<dbReference type="Gene3D" id="1.10.10.10">
    <property type="entry name" value="Winged helix-like DNA-binding domain superfamily/Winged helix DNA-binding domain"/>
    <property type="match status" value="1"/>
</dbReference>
<dbReference type="Proteomes" id="UP000305233">
    <property type="component" value="Unassembled WGS sequence"/>
</dbReference>